<evidence type="ECO:0000259" key="3">
    <source>
        <dbReference type="Pfam" id="PF16344"/>
    </source>
</evidence>
<reference evidence="4" key="1">
    <citation type="journal article" date="2014" name="Int. J. Syst. Evol. Microbiol.">
        <title>Complete genome of a new Firmicutes species belonging to the dominant human colonic microbiota ('Ruminococcus bicirculans') reveals two chromosomes and a selective capacity to utilize plant glucans.</title>
        <authorList>
            <consortium name="NISC Comparative Sequencing Program"/>
            <person name="Wegmann U."/>
            <person name="Louis P."/>
            <person name="Goesmann A."/>
            <person name="Henrissat B."/>
            <person name="Duncan S.H."/>
            <person name="Flint H.J."/>
        </authorList>
    </citation>
    <scope>NUCLEOTIDE SEQUENCE</scope>
    <source>
        <strain evidence="4">CECT 8869</strain>
    </source>
</reference>
<keyword evidence="1" id="KW-1133">Transmembrane helix</keyword>
<evidence type="ECO:0000259" key="2">
    <source>
        <dbReference type="Pfam" id="PF04773"/>
    </source>
</evidence>
<dbReference type="InterPro" id="IPR012373">
    <property type="entry name" value="Ferrdict_sens_TM"/>
</dbReference>
<keyword evidence="5" id="KW-1185">Reference proteome</keyword>
<dbReference type="Proteomes" id="UP001168579">
    <property type="component" value="Unassembled WGS sequence"/>
</dbReference>
<gene>
    <name evidence="4" type="ORF">Q2T41_13320</name>
</gene>
<dbReference type="RefSeq" id="WP_304436461.1">
    <property type="nucleotide sequence ID" value="NZ_JAUKUC010000001.1"/>
</dbReference>
<protein>
    <submittedName>
        <fullName evidence="4">FecR family protein</fullName>
    </submittedName>
</protein>
<sequence>MQENYLAKWLNNELTEAEMAEFKQSEAYATYKKIKDVASNLEAPAFDMDTAYNSLEQNKAKESPKVFTLAPYKPFLRIAAAITVLLVASFFYLNTLNKTITTSYAENKTITLPDTSEVILNADSELAYNEKKWDDKRNIELEGEAYFKVAKGKKFNVATTHGTVSVLGTQFNVENRKDYFEVACYEGMVSVTINGKETKLPAGNSLLAINGKSSTYKVAVNGKPSWLSNESSFRSIPLHYVMDELQRQYNIKVTYSGIDKEQLFTGSFNNDDLELALKSISVPLQIKFKLDGNQVLFYEEKAP</sequence>
<dbReference type="PANTHER" id="PTHR30273:SF2">
    <property type="entry name" value="PROTEIN FECR"/>
    <property type="match status" value="1"/>
</dbReference>
<feature type="transmembrane region" description="Helical" evidence="1">
    <location>
        <begin position="75"/>
        <end position="93"/>
    </location>
</feature>
<proteinExistence type="predicted"/>
<name>A0ABT8RRV1_9FLAO</name>
<keyword evidence="1" id="KW-0812">Transmembrane</keyword>
<dbReference type="InterPro" id="IPR006860">
    <property type="entry name" value="FecR"/>
</dbReference>
<evidence type="ECO:0000313" key="5">
    <source>
        <dbReference type="Proteomes" id="UP001168579"/>
    </source>
</evidence>
<dbReference type="Gene3D" id="3.55.50.30">
    <property type="match status" value="1"/>
</dbReference>
<dbReference type="PIRSF" id="PIRSF018266">
    <property type="entry name" value="FecR"/>
    <property type="match status" value="1"/>
</dbReference>
<feature type="domain" description="FecR protein" evidence="2">
    <location>
        <begin position="99"/>
        <end position="189"/>
    </location>
</feature>
<organism evidence="4 5">
    <name type="scientific">Maribacter confluentis</name>
    <dbReference type="NCBI Taxonomy" id="1656093"/>
    <lineage>
        <taxon>Bacteria</taxon>
        <taxon>Pseudomonadati</taxon>
        <taxon>Bacteroidota</taxon>
        <taxon>Flavobacteriia</taxon>
        <taxon>Flavobacteriales</taxon>
        <taxon>Flavobacteriaceae</taxon>
        <taxon>Maribacter</taxon>
    </lineage>
</organism>
<dbReference type="Pfam" id="PF16344">
    <property type="entry name" value="FecR_C"/>
    <property type="match status" value="1"/>
</dbReference>
<dbReference type="Gene3D" id="2.60.120.1440">
    <property type="match status" value="1"/>
</dbReference>
<comment type="caution">
    <text evidence="4">The sequence shown here is derived from an EMBL/GenBank/DDBJ whole genome shotgun (WGS) entry which is preliminary data.</text>
</comment>
<accession>A0ABT8RRV1</accession>
<evidence type="ECO:0000256" key="1">
    <source>
        <dbReference type="SAM" id="Phobius"/>
    </source>
</evidence>
<dbReference type="Pfam" id="PF04773">
    <property type="entry name" value="FecR"/>
    <property type="match status" value="1"/>
</dbReference>
<dbReference type="PANTHER" id="PTHR30273">
    <property type="entry name" value="PERIPLASMIC SIGNAL SENSOR AND SIGMA FACTOR ACTIVATOR FECR-RELATED"/>
    <property type="match status" value="1"/>
</dbReference>
<evidence type="ECO:0000313" key="4">
    <source>
        <dbReference type="EMBL" id="MDO1513637.1"/>
    </source>
</evidence>
<keyword evidence="1" id="KW-0472">Membrane</keyword>
<feature type="domain" description="Protein FecR C-terminal" evidence="3">
    <location>
        <begin position="232"/>
        <end position="296"/>
    </location>
</feature>
<dbReference type="EMBL" id="JAUKUC010000001">
    <property type="protein sequence ID" value="MDO1513637.1"/>
    <property type="molecule type" value="Genomic_DNA"/>
</dbReference>
<reference evidence="4" key="2">
    <citation type="submission" date="2023-06" db="EMBL/GenBank/DDBJ databases">
        <authorList>
            <person name="Lucena T."/>
            <person name="Sun Q."/>
        </authorList>
    </citation>
    <scope>NUCLEOTIDE SEQUENCE</scope>
    <source>
        <strain evidence="4">CECT 8869</strain>
    </source>
</reference>
<dbReference type="InterPro" id="IPR032508">
    <property type="entry name" value="FecR_C"/>
</dbReference>